<protein>
    <submittedName>
        <fullName evidence="1">Uncharacterized protein</fullName>
    </submittedName>
</protein>
<sequence length="226" mass="25155">MRFPMLHTLTLSSSDSATMKGCFLPGAADLTFPALTRLRLSDFASFSVLIADLGVSTRECAIVAQAHPDYRAMRTLVDGWRAMGVPLRSLAVDSPRFLDAGALNWLKKNVEEFTRLVPNMRGARVWLCLVTLGRAICSSLDFSPWGSNSSLLLLAWRARLLPDVYQLAALKVLCCVGERCPSCLLSLVSPMQRRTGHLIELPPEWCPMRTLVLDWPSHPTEQRVFP</sequence>
<evidence type="ECO:0000313" key="2">
    <source>
        <dbReference type="Proteomes" id="UP001221142"/>
    </source>
</evidence>
<evidence type="ECO:0000313" key="1">
    <source>
        <dbReference type="EMBL" id="KAJ7636526.1"/>
    </source>
</evidence>
<dbReference type="Proteomes" id="UP001221142">
    <property type="component" value="Unassembled WGS sequence"/>
</dbReference>
<reference evidence="1" key="1">
    <citation type="submission" date="2023-03" db="EMBL/GenBank/DDBJ databases">
        <title>Massive genome expansion in bonnet fungi (Mycena s.s.) driven by repeated elements and novel gene families across ecological guilds.</title>
        <authorList>
            <consortium name="Lawrence Berkeley National Laboratory"/>
            <person name="Harder C.B."/>
            <person name="Miyauchi S."/>
            <person name="Viragh M."/>
            <person name="Kuo A."/>
            <person name="Thoen E."/>
            <person name="Andreopoulos B."/>
            <person name="Lu D."/>
            <person name="Skrede I."/>
            <person name="Drula E."/>
            <person name="Henrissat B."/>
            <person name="Morin E."/>
            <person name="Kohler A."/>
            <person name="Barry K."/>
            <person name="LaButti K."/>
            <person name="Morin E."/>
            <person name="Salamov A."/>
            <person name="Lipzen A."/>
            <person name="Mereny Z."/>
            <person name="Hegedus B."/>
            <person name="Baldrian P."/>
            <person name="Stursova M."/>
            <person name="Weitz H."/>
            <person name="Taylor A."/>
            <person name="Grigoriev I.V."/>
            <person name="Nagy L.G."/>
            <person name="Martin F."/>
            <person name="Kauserud H."/>
        </authorList>
    </citation>
    <scope>NUCLEOTIDE SEQUENCE</scope>
    <source>
        <strain evidence="1">9284</strain>
    </source>
</reference>
<comment type="caution">
    <text evidence="1">The sequence shown here is derived from an EMBL/GenBank/DDBJ whole genome shotgun (WGS) entry which is preliminary data.</text>
</comment>
<dbReference type="AlphaFoldDB" id="A0AAD7FTE0"/>
<name>A0AAD7FTE0_9AGAR</name>
<keyword evidence="2" id="KW-1185">Reference proteome</keyword>
<gene>
    <name evidence="1" type="ORF">FB45DRAFT_1138245</name>
</gene>
<organism evidence="1 2">
    <name type="scientific">Roridomyces roridus</name>
    <dbReference type="NCBI Taxonomy" id="1738132"/>
    <lineage>
        <taxon>Eukaryota</taxon>
        <taxon>Fungi</taxon>
        <taxon>Dikarya</taxon>
        <taxon>Basidiomycota</taxon>
        <taxon>Agaricomycotina</taxon>
        <taxon>Agaricomycetes</taxon>
        <taxon>Agaricomycetidae</taxon>
        <taxon>Agaricales</taxon>
        <taxon>Marasmiineae</taxon>
        <taxon>Mycenaceae</taxon>
        <taxon>Roridomyces</taxon>
    </lineage>
</organism>
<dbReference type="EMBL" id="JARKIF010000006">
    <property type="protein sequence ID" value="KAJ7636526.1"/>
    <property type="molecule type" value="Genomic_DNA"/>
</dbReference>
<accession>A0AAD7FTE0</accession>
<proteinExistence type="predicted"/>